<evidence type="ECO:0000256" key="3">
    <source>
        <dbReference type="ARBA" id="ARBA00016840"/>
    </source>
</evidence>
<evidence type="ECO:0000256" key="4">
    <source>
        <dbReference type="ARBA" id="ARBA00022490"/>
    </source>
</evidence>
<organism evidence="8 9">
    <name type="scientific">Papilio machaon</name>
    <name type="common">Old World swallowtail butterfly</name>
    <dbReference type="NCBI Taxonomy" id="76193"/>
    <lineage>
        <taxon>Eukaryota</taxon>
        <taxon>Metazoa</taxon>
        <taxon>Ecdysozoa</taxon>
        <taxon>Arthropoda</taxon>
        <taxon>Hexapoda</taxon>
        <taxon>Insecta</taxon>
        <taxon>Pterygota</taxon>
        <taxon>Neoptera</taxon>
        <taxon>Endopterygota</taxon>
        <taxon>Lepidoptera</taxon>
        <taxon>Glossata</taxon>
        <taxon>Ditrysia</taxon>
        <taxon>Papilionoidea</taxon>
        <taxon>Papilionidae</taxon>
        <taxon>Papilioninae</taxon>
        <taxon>Papilio</taxon>
    </lineage>
</organism>
<dbReference type="PANTHER" id="PTHR46321">
    <property type="entry name" value="KIF1-BINDING PROTEIN"/>
    <property type="match status" value="1"/>
</dbReference>
<keyword evidence="5" id="KW-0206">Cytoskeleton</keyword>
<dbReference type="GO" id="GO:0000226">
    <property type="term" value="P:microtubule cytoskeleton organization"/>
    <property type="evidence" value="ECO:0007669"/>
    <property type="project" value="TreeGrafter"/>
</dbReference>
<dbReference type="GO" id="GO:1990535">
    <property type="term" value="P:neuron projection maintenance"/>
    <property type="evidence" value="ECO:0007669"/>
    <property type="project" value="TreeGrafter"/>
</dbReference>
<accession>A0A194QPL2</accession>
<reference evidence="8 9" key="1">
    <citation type="journal article" date="2015" name="Nat. Commun.">
        <title>Outbred genome sequencing and CRISPR/Cas9 gene editing in butterflies.</title>
        <authorList>
            <person name="Li X."/>
            <person name="Fan D."/>
            <person name="Zhang W."/>
            <person name="Liu G."/>
            <person name="Zhang L."/>
            <person name="Zhao L."/>
            <person name="Fang X."/>
            <person name="Chen L."/>
            <person name="Dong Y."/>
            <person name="Chen Y."/>
            <person name="Ding Y."/>
            <person name="Zhao R."/>
            <person name="Feng M."/>
            <person name="Zhu Y."/>
            <person name="Feng Y."/>
            <person name="Jiang X."/>
            <person name="Zhu D."/>
            <person name="Xiang H."/>
            <person name="Feng X."/>
            <person name="Li S."/>
            <person name="Wang J."/>
            <person name="Zhang G."/>
            <person name="Kronforst M.R."/>
            <person name="Wang W."/>
        </authorList>
    </citation>
    <scope>NUCLEOTIDE SEQUENCE [LARGE SCALE GENOMIC DNA]</scope>
    <source>
        <strain evidence="8">Ya'a_city_454_Pm</strain>
        <tissue evidence="8">Whole body</tissue>
    </source>
</reference>
<dbReference type="EMBL" id="KQ461194">
    <property type="protein sequence ID" value="KPJ06915.1"/>
    <property type="molecule type" value="Genomic_DNA"/>
</dbReference>
<evidence type="ECO:0000313" key="8">
    <source>
        <dbReference type="EMBL" id="KPJ06915.1"/>
    </source>
</evidence>
<comment type="similarity">
    <text evidence="2">Belongs to the KIF-binding protein family.</text>
</comment>
<dbReference type="Gene3D" id="1.25.40.10">
    <property type="entry name" value="Tetratricopeptide repeat domain"/>
    <property type="match status" value="1"/>
</dbReference>
<dbReference type="Proteomes" id="UP000053240">
    <property type="component" value="Unassembled WGS sequence"/>
</dbReference>
<dbReference type="KEGG" id="pmac:106719428"/>
<proteinExistence type="inferred from homology"/>
<evidence type="ECO:0000256" key="7">
    <source>
        <dbReference type="SAM" id="Coils"/>
    </source>
</evidence>
<evidence type="ECO:0000313" key="9">
    <source>
        <dbReference type="Proteomes" id="UP000053240"/>
    </source>
</evidence>
<dbReference type="PANTHER" id="PTHR46321:SF1">
    <property type="entry name" value="KIF-BINDING PROTEIN"/>
    <property type="match status" value="1"/>
</dbReference>
<dbReference type="InterPro" id="IPR022083">
    <property type="entry name" value="KBP"/>
</dbReference>
<keyword evidence="7" id="KW-0175">Coiled coil</keyword>
<dbReference type="Pfam" id="PF12309">
    <property type="entry name" value="KBP_C"/>
    <property type="match status" value="1"/>
</dbReference>
<dbReference type="InterPro" id="IPR011990">
    <property type="entry name" value="TPR-like_helical_dom_sf"/>
</dbReference>
<feature type="repeat" description="TPR" evidence="6">
    <location>
        <begin position="123"/>
        <end position="156"/>
    </location>
</feature>
<keyword evidence="9" id="KW-1185">Reference proteome</keyword>
<feature type="coiled-coil region" evidence="7">
    <location>
        <begin position="254"/>
        <end position="281"/>
    </location>
</feature>
<dbReference type="GO" id="GO:0021952">
    <property type="term" value="P:central nervous system projection neuron axonogenesis"/>
    <property type="evidence" value="ECO:0007669"/>
    <property type="project" value="TreeGrafter"/>
</dbReference>
<evidence type="ECO:0000256" key="2">
    <source>
        <dbReference type="ARBA" id="ARBA00010305"/>
    </source>
</evidence>
<dbReference type="InParanoid" id="A0A194QPL2"/>
<protein>
    <recommendedName>
        <fullName evidence="3">KIF-binding protein</fullName>
    </recommendedName>
</protein>
<evidence type="ECO:0000256" key="6">
    <source>
        <dbReference type="PROSITE-ProRule" id="PRU00339"/>
    </source>
</evidence>
<comment type="subcellular location">
    <subcellularLocation>
        <location evidence="1">Cytoplasm</location>
        <location evidence="1">Cytoskeleton</location>
    </subcellularLocation>
</comment>
<keyword evidence="6" id="KW-0802">TPR repeat</keyword>
<evidence type="ECO:0000256" key="5">
    <source>
        <dbReference type="ARBA" id="ARBA00023212"/>
    </source>
</evidence>
<dbReference type="STRING" id="76193.A0A194QPL2"/>
<gene>
    <name evidence="8" type="ORF">RR48_11414</name>
</gene>
<name>A0A194QPL2_PAPMA</name>
<keyword evidence="4" id="KW-0963">Cytoplasm</keyword>
<dbReference type="FunCoup" id="A0A194QPL2">
    <property type="interactions" value="1633"/>
</dbReference>
<dbReference type="InterPro" id="IPR019734">
    <property type="entry name" value="TPR_rpt"/>
</dbReference>
<evidence type="ECO:0000256" key="1">
    <source>
        <dbReference type="ARBA" id="ARBA00004245"/>
    </source>
</evidence>
<dbReference type="AlphaFoldDB" id="A0A194QPL2"/>
<dbReference type="PROSITE" id="PS50005">
    <property type="entry name" value="TPR"/>
    <property type="match status" value="1"/>
</dbReference>
<dbReference type="GO" id="GO:0005856">
    <property type="term" value="C:cytoskeleton"/>
    <property type="evidence" value="ECO:0007669"/>
    <property type="project" value="UniProtKB-SubCell"/>
</dbReference>
<dbReference type="OrthoDB" id="409897at2759"/>
<sequence length="598" mass="69293">MIVTENMTAKEIINDFKENYGKVRKLLDEDSKNDPENEPYASKYKAKAILLNMYVSLPTISQSQSEDSIDKVKLDAMMGTVLLNIGIIDMETEELTASENVLVEAEKLLTPNATKPEVVRTLINVYNHLGILWSNRGEQEKAKEYLVKAKDLYENFKCTLQIPLAIEQIINNAGETTADDFLLFEKAHTLTLYYLAQVFWALKQNLKAAIYYYVTLRRQLQYSDYEPIDWALNSATLSQYFAEQNGFFQSRHLLAASSTILEQHEQNLQAVESNEDAHLAKVETFKHRSADVARCWAKYCLLLMSASKSRLMDDAERLEDAITDMSNLNLEDTENICGGDIKNLNFPELDVSKYENKVTDKFLLMYQDAREVFLNCQSWLNKAKEYYKLDSLASDYIKLTQDSSQSYSYLAFFEEDDERRAKMHKRRVDMLEELVKEINPVYYLQYCRQLWYELGEVYSEILNIKLDKVNKTSEKPTPHALKKINMLCEKSIENYDHFLNSIKDKNGKLPQKLEYDVIRPVVSAYAYMGRNSMKRIALDKAMQLNNVKKSYESYQAVVDICKSDEEAASMMKEEYSLCKEMVQILPIKIKKLETELVS</sequence>